<evidence type="ECO:0000313" key="4">
    <source>
        <dbReference type="EMBL" id="SHF45213.1"/>
    </source>
</evidence>
<gene>
    <name evidence="4" type="ORF">SAMN02746089_01945</name>
</gene>
<dbReference type="Pfam" id="PF06050">
    <property type="entry name" value="HGD-D"/>
    <property type="match status" value="1"/>
</dbReference>
<dbReference type="PANTHER" id="PTHR30548">
    <property type="entry name" value="2-HYDROXYGLUTARYL-COA DEHYDRATASE, D-COMPONENT-RELATED"/>
    <property type="match status" value="1"/>
</dbReference>
<evidence type="ECO:0000256" key="2">
    <source>
        <dbReference type="ARBA" id="ARBA00005806"/>
    </source>
</evidence>
<dbReference type="AlphaFoldDB" id="A0A1M5BRQ3"/>
<dbReference type="PANTHER" id="PTHR30548:SF2">
    <property type="entry name" value="2-HYDROXYACYL-COA DEHYDRATASE,D-COMPONENT"/>
    <property type="match status" value="1"/>
</dbReference>
<proteinExistence type="inferred from homology"/>
<protein>
    <submittedName>
        <fullName evidence="4">Benzoyl-CoA reductase/2-hydroxyglutaryl-CoA dehydratase subunit, BcrC/BadD/HgdB</fullName>
    </submittedName>
</protein>
<accession>A0A1M5BRQ3</accession>
<keyword evidence="3" id="KW-0411">Iron-sulfur</keyword>
<keyword evidence="3" id="KW-0408">Iron</keyword>
<dbReference type="STRING" id="1121256.SAMN02746089_01945"/>
<dbReference type="GO" id="GO:0051536">
    <property type="term" value="F:iron-sulfur cluster binding"/>
    <property type="evidence" value="ECO:0007669"/>
    <property type="project" value="UniProtKB-KW"/>
</dbReference>
<dbReference type="RefSeq" id="WP_073344662.1">
    <property type="nucleotide sequence ID" value="NZ_FQVH01000023.1"/>
</dbReference>
<sequence length="423" mass="49262">MNLVDAYTRWIKKNVNDPEKARKLIVLGLKAEQIFFSLSGDKHVPKSFNYLNKIGVEFVLNPLIHSDQSAWVNLFAPTEILHAMDIYPLCIEAFSSFLVGFQCEDVYIDYAQRSGISDTLCSYHKGFIGAALTDLLPKPKFMITSSMLCDANISTFRYLAQYHHVPMYSIDVPFEYSSQSVSYLEEQLREMVKMLEQVTGKKMDEDRLKEVIKRENKTHAYMNRYIDALRYKCHPTTLTLEMYMLFVTHTFMGTHQTLKFFEMLMDEMQSFPDSKAKRVFWVHIVPFYPHGLKRYFNYSRQYEILGLDLNFDYLEEMDCDNPYRALARKMILNHGNGPYQRKIGSIMNIIDRLQPDGVIHFCQWGCKQSVGGMMLLKQALDKRGIPFLVLDGDGADRRNHHEGQVNTRLEAFLEMIGKQEECL</sequence>
<reference evidence="4 5" key="1">
    <citation type="submission" date="2016-11" db="EMBL/GenBank/DDBJ databases">
        <authorList>
            <person name="Jaros S."/>
            <person name="Januszkiewicz K."/>
            <person name="Wedrychowicz H."/>
        </authorList>
    </citation>
    <scope>NUCLEOTIDE SEQUENCE [LARGE SCALE GENOMIC DNA]</scope>
    <source>
        <strain evidence="4 5">DSM 17918</strain>
    </source>
</reference>
<comment type="similarity">
    <text evidence="2">Belongs to the FldB/FldC dehydratase alpha/beta subunit family.</text>
</comment>
<dbReference type="Gene3D" id="3.40.50.11890">
    <property type="match status" value="1"/>
</dbReference>
<dbReference type="GO" id="GO:0016836">
    <property type="term" value="F:hydro-lyase activity"/>
    <property type="evidence" value="ECO:0007669"/>
    <property type="project" value="UniProtKB-ARBA"/>
</dbReference>
<dbReference type="Proteomes" id="UP000184088">
    <property type="component" value="Unassembled WGS sequence"/>
</dbReference>
<dbReference type="InterPro" id="IPR010327">
    <property type="entry name" value="FldB/FldC_alpha/beta"/>
</dbReference>
<evidence type="ECO:0000256" key="3">
    <source>
        <dbReference type="ARBA" id="ARBA00023014"/>
    </source>
</evidence>
<dbReference type="Gene3D" id="3.40.50.11900">
    <property type="match status" value="1"/>
</dbReference>
<organism evidence="4 5">
    <name type="scientific">Caldanaerobius fijiensis DSM 17918</name>
    <dbReference type="NCBI Taxonomy" id="1121256"/>
    <lineage>
        <taxon>Bacteria</taxon>
        <taxon>Bacillati</taxon>
        <taxon>Bacillota</taxon>
        <taxon>Clostridia</taxon>
        <taxon>Thermoanaerobacterales</taxon>
        <taxon>Thermoanaerobacteraceae</taxon>
        <taxon>Caldanaerobius</taxon>
    </lineage>
</organism>
<keyword evidence="3" id="KW-0479">Metal-binding</keyword>
<dbReference type="EMBL" id="FQVH01000023">
    <property type="protein sequence ID" value="SHF45213.1"/>
    <property type="molecule type" value="Genomic_DNA"/>
</dbReference>
<evidence type="ECO:0000256" key="1">
    <source>
        <dbReference type="ARBA" id="ARBA00001966"/>
    </source>
</evidence>
<comment type="cofactor">
    <cofactor evidence="1">
        <name>[4Fe-4S] cluster</name>
        <dbReference type="ChEBI" id="CHEBI:49883"/>
    </cofactor>
</comment>
<dbReference type="OrthoDB" id="9810278at2"/>
<name>A0A1M5BRQ3_9THEO</name>
<evidence type="ECO:0000313" key="5">
    <source>
        <dbReference type="Proteomes" id="UP000184088"/>
    </source>
</evidence>
<keyword evidence="5" id="KW-1185">Reference proteome</keyword>